<dbReference type="Proteomes" id="UP000587991">
    <property type="component" value="Unassembled WGS sequence"/>
</dbReference>
<proteinExistence type="predicted"/>
<keyword evidence="3" id="KW-1185">Reference proteome</keyword>
<evidence type="ECO:0000313" key="3">
    <source>
        <dbReference type="Proteomes" id="UP000587991"/>
    </source>
</evidence>
<organism evidence="2 3">
    <name type="scientific">Leeia aquatica</name>
    <dbReference type="NCBI Taxonomy" id="2725557"/>
    <lineage>
        <taxon>Bacteria</taxon>
        <taxon>Pseudomonadati</taxon>
        <taxon>Pseudomonadota</taxon>
        <taxon>Betaproteobacteria</taxon>
        <taxon>Neisseriales</taxon>
        <taxon>Leeiaceae</taxon>
        <taxon>Leeia</taxon>
    </lineage>
</organism>
<evidence type="ECO:0000313" key="2">
    <source>
        <dbReference type="EMBL" id="NLR74953.1"/>
    </source>
</evidence>
<evidence type="ECO:0000256" key="1">
    <source>
        <dbReference type="SAM" id="Phobius"/>
    </source>
</evidence>
<gene>
    <name evidence="2" type="ORF">HF682_07260</name>
</gene>
<feature type="transmembrane region" description="Helical" evidence="1">
    <location>
        <begin position="38"/>
        <end position="54"/>
    </location>
</feature>
<feature type="transmembrane region" description="Helical" evidence="1">
    <location>
        <begin position="12"/>
        <end position="32"/>
    </location>
</feature>
<protein>
    <submittedName>
        <fullName evidence="2">Uncharacterized protein</fullName>
    </submittedName>
</protein>
<dbReference type="EMBL" id="JABAIM010000001">
    <property type="protein sequence ID" value="NLR74953.1"/>
    <property type="molecule type" value="Genomic_DNA"/>
</dbReference>
<keyword evidence="1" id="KW-0812">Transmembrane</keyword>
<keyword evidence="1" id="KW-1133">Transmembrane helix</keyword>
<accession>A0A847S592</accession>
<keyword evidence="1" id="KW-0472">Membrane</keyword>
<name>A0A847S592_9NEIS</name>
<sequence>MPPRPLSLLDMLFGGLCLAGGAALLGLVLHVLLQSPSWGPLLVIVLWWTVWLGMQGVKSGKQVLHDVLHWLHWRRRHPKEAAELEAKAEEVAPAAEETPAA</sequence>
<dbReference type="RefSeq" id="WP_168876526.1">
    <property type="nucleotide sequence ID" value="NZ_JABAIM010000001.1"/>
</dbReference>
<reference evidence="2 3" key="1">
    <citation type="submission" date="2020-04" db="EMBL/GenBank/DDBJ databases">
        <title>Draft genome of Leeia sp. IMCC25680.</title>
        <authorList>
            <person name="Song J."/>
            <person name="Cho J.-C."/>
        </authorList>
    </citation>
    <scope>NUCLEOTIDE SEQUENCE [LARGE SCALE GENOMIC DNA]</scope>
    <source>
        <strain evidence="2 3">IMCC25680</strain>
    </source>
</reference>
<dbReference type="AlphaFoldDB" id="A0A847S592"/>
<comment type="caution">
    <text evidence="2">The sequence shown here is derived from an EMBL/GenBank/DDBJ whole genome shotgun (WGS) entry which is preliminary data.</text>
</comment>